<dbReference type="Pfam" id="PF00083">
    <property type="entry name" value="Sugar_tr"/>
    <property type="match status" value="3"/>
</dbReference>
<feature type="transmembrane region" description="Helical" evidence="7">
    <location>
        <begin position="403"/>
        <end position="428"/>
    </location>
</feature>
<keyword evidence="5 7" id="KW-1133">Transmembrane helix</keyword>
<dbReference type="InterPro" id="IPR020846">
    <property type="entry name" value="MFS_dom"/>
</dbReference>
<dbReference type="Proteomes" id="UP000887574">
    <property type="component" value="Unplaced"/>
</dbReference>
<evidence type="ECO:0000259" key="8">
    <source>
        <dbReference type="PROSITE" id="PS50850"/>
    </source>
</evidence>
<keyword evidence="9" id="KW-1185">Reference proteome</keyword>
<dbReference type="InterPro" id="IPR003663">
    <property type="entry name" value="Sugar/inositol_transpt"/>
</dbReference>
<feature type="transmembrane region" description="Helical" evidence="7">
    <location>
        <begin position="49"/>
        <end position="67"/>
    </location>
</feature>
<feature type="domain" description="Major facilitator superfamily (MFS) profile" evidence="8">
    <location>
        <begin position="1"/>
        <end position="462"/>
    </location>
</feature>
<dbReference type="PROSITE" id="PS00217">
    <property type="entry name" value="SUGAR_TRANSPORT_2"/>
    <property type="match status" value="1"/>
</dbReference>
<evidence type="ECO:0000256" key="4">
    <source>
        <dbReference type="ARBA" id="ARBA00022692"/>
    </source>
</evidence>
<feature type="transmembrane region" description="Helical" evidence="7">
    <location>
        <begin position="106"/>
        <end position="130"/>
    </location>
</feature>
<dbReference type="PROSITE" id="PS50850">
    <property type="entry name" value="MFS"/>
    <property type="match status" value="1"/>
</dbReference>
<proteinExistence type="inferred from homology"/>
<evidence type="ECO:0000313" key="9">
    <source>
        <dbReference type="Proteomes" id="UP000887574"/>
    </source>
</evidence>
<feature type="transmembrane region" description="Helical" evidence="7">
    <location>
        <begin position="246"/>
        <end position="270"/>
    </location>
</feature>
<dbReference type="PANTHER" id="PTHR48020:SF12">
    <property type="entry name" value="PROTON MYO-INOSITOL COTRANSPORTER"/>
    <property type="match status" value="1"/>
</dbReference>
<sequence length="501" mass="56039">MLYVPKNGDLRPMDNLWTEVIVSITPGMAGLSALLAGNFSDKYGRRKMIIISSFIFVVGALVCSVGVSKVILLVGRILLGVAIGIASMIVPIFVGEASPAQIRGRLVTGFQLMITFGLVAANLMAGGFSYIDPTNIGWRLMFGFAAVPALFQFIGFMFLPESPRWLYEHIDWVQYEIEEIQLAHEQQLRDKQLYGDGNIVVLYWCNYSFRWVKDNHTTIWISVGTAAVNFFCTFIPMYLVERVGRRVLLLVSVTGVLISLCLLSGAFFLINQDSAKVITTINSSLNTNVDDFGNCFDYSNCDYCVTDERCGFCGFPNKDEGGFCYPMDKSRGETHSTTGECATEGTKDGYHKISSVTYEWADTYCHTKFTILPVLLMILYLCCFAIGYAPLPWVLNAEFYPGWARGTCCSISTFFNWAFNLIISLTFLSLSQAATKFGAFLIYAAITACALVFFYFFVPETKGCSLLEVQLKFMSKEERQLVLNKHKQKRLSATDIIINKV</sequence>
<evidence type="ECO:0000256" key="2">
    <source>
        <dbReference type="ARBA" id="ARBA00010992"/>
    </source>
</evidence>
<evidence type="ECO:0000256" key="1">
    <source>
        <dbReference type="ARBA" id="ARBA00004141"/>
    </source>
</evidence>
<dbReference type="PROSITE" id="PS00216">
    <property type="entry name" value="SUGAR_TRANSPORT_1"/>
    <property type="match status" value="1"/>
</dbReference>
<dbReference type="PANTHER" id="PTHR48020">
    <property type="entry name" value="PROTON MYO-INOSITOL COTRANSPORTER"/>
    <property type="match status" value="1"/>
</dbReference>
<evidence type="ECO:0000256" key="6">
    <source>
        <dbReference type="ARBA" id="ARBA00023136"/>
    </source>
</evidence>
<reference evidence="10" key="1">
    <citation type="submission" date="2022-11" db="UniProtKB">
        <authorList>
            <consortium name="WormBaseParasite"/>
        </authorList>
    </citation>
    <scope>IDENTIFICATION</scope>
</reference>
<evidence type="ECO:0000313" key="10">
    <source>
        <dbReference type="WBParaSite" id="jg365"/>
    </source>
</evidence>
<dbReference type="SUPFAM" id="SSF103473">
    <property type="entry name" value="MFS general substrate transporter"/>
    <property type="match status" value="1"/>
</dbReference>
<protein>
    <submittedName>
        <fullName evidence="10">Major facilitator superfamily (MFS) profile domain-containing protein</fullName>
    </submittedName>
</protein>
<feature type="transmembrane region" description="Helical" evidence="7">
    <location>
        <begin position="440"/>
        <end position="458"/>
    </location>
</feature>
<evidence type="ECO:0000256" key="5">
    <source>
        <dbReference type="ARBA" id="ARBA00022989"/>
    </source>
</evidence>
<feature type="transmembrane region" description="Helical" evidence="7">
    <location>
        <begin position="136"/>
        <end position="159"/>
    </location>
</feature>
<dbReference type="AlphaFoldDB" id="A0A915E923"/>
<dbReference type="InterPro" id="IPR005828">
    <property type="entry name" value="MFS_sugar_transport-like"/>
</dbReference>
<evidence type="ECO:0000256" key="7">
    <source>
        <dbReference type="SAM" id="Phobius"/>
    </source>
</evidence>
<keyword evidence="3" id="KW-0813">Transport</keyword>
<dbReference type="InterPro" id="IPR005829">
    <property type="entry name" value="Sugar_transporter_CS"/>
</dbReference>
<dbReference type="WBParaSite" id="jg365">
    <property type="protein sequence ID" value="jg365"/>
    <property type="gene ID" value="jg365"/>
</dbReference>
<feature type="transmembrane region" description="Helical" evidence="7">
    <location>
        <begin position="20"/>
        <end position="37"/>
    </location>
</feature>
<dbReference type="Gene3D" id="1.20.1250.20">
    <property type="entry name" value="MFS general substrate transporter like domains"/>
    <property type="match status" value="3"/>
</dbReference>
<dbReference type="GO" id="GO:0005366">
    <property type="term" value="F:myo-inositol:proton symporter activity"/>
    <property type="evidence" value="ECO:0007669"/>
    <property type="project" value="TreeGrafter"/>
</dbReference>
<feature type="transmembrane region" description="Helical" evidence="7">
    <location>
        <begin position="369"/>
        <end position="391"/>
    </location>
</feature>
<dbReference type="PRINTS" id="PR00171">
    <property type="entry name" value="SUGRTRNSPORT"/>
</dbReference>
<dbReference type="InterPro" id="IPR036259">
    <property type="entry name" value="MFS_trans_sf"/>
</dbReference>
<feature type="transmembrane region" description="Helical" evidence="7">
    <location>
        <begin position="219"/>
        <end position="240"/>
    </location>
</feature>
<feature type="transmembrane region" description="Helical" evidence="7">
    <location>
        <begin position="73"/>
        <end position="94"/>
    </location>
</feature>
<comment type="subcellular location">
    <subcellularLocation>
        <location evidence="1">Membrane</location>
        <topology evidence="1">Multi-pass membrane protein</topology>
    </subcellularLocation>
</comment>
<comment type="similarity">
    <text evidence="2">Belongs to the major facilitator superfamily. Sugar transporter (TC 2.A.1.1) family.</text>
</comment>
<organism evidence="9 10">
    <name type="scientific">Ditylenchus dipsaci</name>
    <dbReference type="NCBI Taxonomy" id="166011"/>
    <lineage>
        <taxon>Eukaryota</taxon>
        <taxon>Metazoa</taxon>
        <taxon>Ecdysozoa</taxon>
        <taxon>Nematoda</taxon>
        <taxon>Chromadorea</taxon>
        <taxon>Rhabditida</taxon>
        <taxon>Tylenchina</taxon>
        <taxon>Tylenchomorpha</taxon>
        <taxon>Sphaerularioidea</taxon>
        <taxon>Anguinidae</taxon>
        <taxon>Anguininae</taxon>
        <taxon>Ditylenchus</taxon>
    </lineage>
</organism>
<keyword evidence="4 7" id="KW-0812">Transmembrane</keyword>
<evidence type="ECO:0000256" key="3">
    <source>
        <dbReference type="ARBA" id="ARBA00022448"/>
    </source>
</evidence>
<keyword evidence="6 7" id="KW-0472">Membrane</keyword>
<name>A0A915E923_9BILA</name>
<dbReference type="GO" id="GO:0016324">
    <property type="term" value="C:apical plasma membrane"/>
    <property type="evidence" value="ECO:0007669"/>
    <property type="project" value="TreeGrafter"/>
</dbReference>
<accession>A0A915E923</accession>
<dbReference type="InterPro" id="IPR050814">
    <property type="entry name" value="Myo-inositol_Transporter"/>
</dbReference>